<keyword evidence="8 10" id="KW-0472">Membrane</keyword>
<dbReference type="PANTHER" id="PTHR24421:SF37">
    <property type="entry name" value="SENSOR HISTIDINE KINASE NARS"/>
    <property type="match status" value="1"/>
</dbReference>
<evidence type="ECO:0000256" key="1">
    <source>
        <dbReference type="ARBA" id="ARBA00004651"/>
    </source>
</evidence>
<dbReference type="InterPro" id="IPR050482">
    <property type="entry name" value="Sensor_HK_TwoCompSys"/>
</dbReference>
<proteinExistence type="predicted"/>
<keyword evidence="2" id="KW-1003">Cell membrane</keyword>
<dbReference type="EMBL" id="QDGZ01000004">
    <property type="protein sequence ID" value="PVG82746.1"/>
    <property type="molecule type" value="Genomic_DNA"/>
</dbReference>
<keyword evidence="3" id="KW-0808">Transferase</keyword>
<evidence type="ECO:0000259" key="11">
    <source>
        <dbReference type="Pfam" id="PF02518"/>
    </source>
</evidence>
<comment type="subcellular location">
    <subcellularLocation>
        <location evidence="1">Cell membrane</location>
        <topology evidence="1">Multi-pass membrane protein</topology>
    </subcellularLocation>
</comment>
<dbReference type="InterPro" id="IPR011712">
    <property type="entry name" value="Sig_transdc_His_kin_sub3_dim/P"/>
</dbReference>
<feature type="domain" description="Signal transduction histidine kinase subgroup 3 dimerisation and phosphoacceptor" evidence="12">
    <location>
        <begin position="323"/>
        <end position="386"/>
    </location>
</feature>
<dbReference type="Gene3D" id="1.20.5.1930">
    <property type="match status" value="1"/>
</dbReference>
<feature type="transmembrane region" description="Helical" evidence="10">
    <location>
        <begin position="121"/>
        <end position="138"/>
    </location>
</feature>
<dbReference type="OrthoDB" id="144293at2"/>
<evidence type="ECO:0000313" key="13">
    <source>
        <dbReference type="EMBL" id="PVG82746.1"/>
    </source>
</evidence>
<evidence type="ECO:0000256" key="8">
    <source>
        <dbReference type="ARBA" id="ARBA00023136"/>
    </source>
</evidence>
<dbReference type="PANTHER" id="PTHR24421">
    <property type="entry name" value="NITRATE/NITRITE SENSOR PROTEIN NARX-RELATED"/>
    <property type="match status" value="1"/>
</dbReference>
<keyword evidence="5" id="KW-0418">Kinase</keyword>
<dbReference type="Pfam" id="PF07730">
    <property type="entry name" value="HisKA_3"/>
    <property type="match status" value="1"/>
</dbReference>
<accession>A0A2T8FAK3</accession>
<feature type="transmembrane region" description="Helical" evidence="10">
    <location>
        <begin position="49"/>
        <end position="66"/>
    </location>
</feature>
<keyword evidence="6 10" id="KW-1133">Transmembrane helix</keyword>
<dbReference type="SUPFAM" id="SSF55874">
    <property type="entry name" value="ATPase domain of HSP90 chaperone/DNA topoisomerase II/histidine kinase"/>
    <property type="match status" value="1"/>
</dbReference>
<protein>
    <submittedName>
        <fullName evidence="13">ATPase</fullName>
    </submittedName>
</protein>
<dbReference type="InterPro" id="IPR003594">
    <property type="entry name" value="HATPase_dom"/>
</dbReference>
<evidence type="ECO:0000313" key="14">
    <source>
        <dbReference type="Proteomes" id="UP000246018"/>
    </source>
</evidence>
<comment type="caution">
    <text evidence="13">The sequence shown here is derived from an EMBL/GenBank/DDBJ whole genome shotgun (WGS) entry which is preliminary data.</text>
</comment>
<evidence type="ECO:0000256" key="9">
    <source>
        <dbReference type="SAM" id="MobiDB-lite"/>
    </source>
</evidence>
<dbReference type="CDD" id="cd16917">
    <property type="entry name" value="HATPase_UhpB-NarQ-NarX-like"/>
    <property type="match status" value="1"/>
</dbReference>
<gene>
    <name evidence="13" type="ORF">DDE18_10300</name>
</gene>
<dbReference type="InterPro" id="IPR036890">
    <property type="entry name" value="HATPase_C_sf"/>
</dbReference>
<keyword evidence="4 10" id="KW-0812">Transmembrane</keyword>
<sequence>MNRTPASPATHVAPAVRSWRVTTAVRAFALALATGQVLSADTITTDVLPLTALFVIATVCCVLDLGVSGRATLWIPVVEGMLAAVVLASGIKVTPPLMIYLAVPLVVAGIRRGSVTTLNTFLATGSTLAVAWYGAEVLGLEATFASAAVPWLSVGLGAGLLAGWQTRSLRVLEAAQAPYAAAHQLMSQLHTLTKAGTVGLDPVSSATALVNEVRDRTGAIRAALYVYGESGRLDRLVSSGNIDGYDDLAGSFPATPPWGWSLADLALPLTVGDHTAGLLVLGRHGAWPHEAREVARRSADELALRLETTLLFDEVRASATVEERHRLAREIHDGVAQEIVGLGYLVDEIESTTAEPGTLSTAEALRNEITRVVSELRFSIFDLRHEVAEQNLSGALAEYVREISAGSDLRVHLLLDEQGPPLPRRVESELLRIAQEALGNVRKHARANNVWVSLVTDGHTLRLSVEDDGVGAVAPKDRHYGLHTMRERAERIGAELLIIPRPDRGTAVTVTSRPPQSSEEPHAHEHHSPARR</sequence>
<evidence type="ECO:0000256" key="3">
    <source>
        <dbReference type="ARBA" id="ARBA00022679"/>
    </source>
</evidence>
<evidence type="ECO:0000256" key="6">
    <source>
        <dbReference type="ARBA" id="ARBA00022989"/>
    </source>
</evidence>
<dbReference type="GO" id="GO:0000155">
    <property type="term" value="F:phosphorelay sensor kinase activity"/>
    <property type="evidence" value="ECO:0007669"/>
    <property type="project" value="InterPro"/>
</dbReference>
<evidence type="ECO:0000256" key="5">
    <source>
        <dbReference type="ARBA" id="ARBA00022777"/>
    </source>
</evidence>
<dbReference type="AlphaFoldDB" id="A0A2T8FAK3"/>
<evidence type="ECO:0000256" key="4">
    <source>
        <dbReference type="ARBA" id="ARBA00022692"/>
    </source>
</evidence>
<dbReference type="Proteomes" id="UP000246018">
    <property type="component" value="Unassembled WGS sequence"/>
</dbReference>
<evidence type="ECO:0000259" key="12">
    <source>
        <dbReference type="Pfam" id="PF07730"/>
    </source>
</evidence>
<dbReference type="Gene3D" id="3.30.565.10">
    <property type="entry name" value="Histidine kinase-like ATPase, C-terminal domain"/>
    <property type="match status" value="1"/>
</dbReference>
<feature type="compositionally biased region" description="Basic and acidic residues" evidence="9">
    <location>
        <begin position="519"/>
        <end position="532"/>
    </location>
</feature>
<evidence type="ECO:0000256" key="7">
    <source>
        <dbReference type="ARBA" id="ARBA00023012"/>
    </source>
</evidence>
<keyword evidence="14" id="KW-1185">Reference proteome</keyword>
<dbReference type="Pfam" id="PF02518">
    <property type="entry name" value="HATPase_c"/>
    <property type="match status" value="1"/>
</dbReference>
<dbReference type="GO" id="GO:0005886">
    <property type="term" value="C:plasma membrane"/>
    <property type="evidence" value="ECO:0007669"/>
    <property type="project" value="UniProtKB-SubCell"/>
</dbReference>
<dbReference type="RefSeq" id="WP_116572178.1">
    <property type="nucleotide sequence ID" value="NZ_QDGZ01000004.1"/>
</dbReference>
<organism evidence="13 14">
    <name type="scientific">Nocardioides gansuensis</name>
    <dbReference type="NCBI Taxonomy" id="2138300"/>
    <lineage>
        <taxon>Bacteria</taxon>
        <taxon>Bacillati</taxon>
        <taxon>Actinomycetota</taxon>
        <taxon>Actinomycetes</taxon>
        <taxon>Propionibacteriales</taxon>
        <taxon>Nocardioidaceae</taxon>
        <taxon>Nocardioides</taxon>
    </lineage>
</organism>
<feature type="transmembrane region" description="Helical" evidence="10">
    <location>
        <begin position="144"/>
        <end position="164"/>
    </location>
</feature>
<name>A0A2T8FAK3_9ACTN</name>
<keyword evidence="7" id="KW-0902">Two-component regulatory system</keyword>
<dbReference type="GO" id="GO:0046983">
    <property type="term" value="F:protein dimerization activity"/>
    <property type="evidence" value="ECO:0007669"/>
    <property type="project" value="InterPro"/>
</dbReference>
<feature type="region of interest" description="Disordered" evidence="9">
    <location>
        <begin position="503"/>
        <end position="532"/>
    </location>
</feature>
<dbReference type="SUPFAM" id="SSF55781">
    <property type="entry name" value="GAF domain-like"/>
    <property type="match status" value="1"/>
</dbReference>
<feature type="domain" description="Histidine kinase/HSP90-like ATPase" evidence="11">
    <location>
        <begin position="427"/>
        <end position="512"/>
    </location>
</feature>
<evidence type="ECO:0000256" key="10">
    <source>
        <dbReference type="SAM" id="Phobius"/>
    </source>
</evidence>
<evidence type="ECO:0000256" key="2">
    <source>
        <dbReference type="ARBA" id="ARBA00022475"/>
    </source>
</evidence>
<reference evidence="13 14" key="1">
    <citation type="submission" date="2018-04" db="EMBL/GenBank/DDBJ databases">
        <title>Genome of Nocardioides gansuensis WSJ-1.</title>
        <authorList>
            <person name="Wu S."/>
            <person name="Wang G."/>
        </authorList>
    </citation>
    <scope>NUCLEOTIDE SEQUENCE [LARGE SCALE GENOMIC DNA]</scope>
    <source>
        <strain evidence="13 14">WSJ-1</strain>
    </source>
</reference>